<evidence type="ECO:0000313" key="1">
    <source>
        <dbReference type="EMBL" id="QDQ14303.1"/>
    </source>
</evidence>
<evidence type="ECO:0000313" key="2">
    <source>
        <dbReference type="Proteomes" id="UP000316806"/>
    </source>
</evidence>
<gene>
    <name evidence="1" type="ORF">FH965_30115</name>
</gene>
<dbReference type="AlphaFoldDB" id="A0A516RF76"/>
<dbReference type="RefSeq" id="WP_144321515.1">
    <property type="nucleotide sequence ID" value="NZ_CP040916.1"/>
</dbReference>
<protein>
    <submittedName>
        <fullName evidence="1">Uncharacterized protein</fullName>
    </submittedName>
</protein>
<organism evidence="1 2">
    <name type="scientific">Streptomyces spectabilis</name>
    <dbReference type="NCBI Taxonomy" id="68270"/>
    <lineage>
        <taxon>Bacteria</taxon>
        <taxon>Bacillati</taxon>
        <taxon>Actinomycetota</taxon>
        <taxon>Actinomycetes</taxon>
        <taxon>Kitasatosporales</taxon>
        <taxon>Streptomycetaceae</taxon>
        <taxon>Streptomyces</taxon>
    </lineage>
</organism>
<dbReference type="EMBL" id="CP040916">
    <property type="protein sequence ID" value="QDQ14303.1"/>
    <property type="molecule type" value="Genomic_DNA"/>
</dbReference>
<dbReference type="Proteomes" id="UP000316806">
    <property type="component" value="Chromosome"/>
</dbReference>
<proteinExistence type="predicted"/>
<sequence>MIHPKVHEAFDAYLNARDERGCDMIAFEIKESGGIYYLHRDDLFPLTLGSRAETVMALRTSALHIRTA</sequence>
<reference evidence="1 2" key="1">
    <citation type="journal article" date="2019" name="J. Ind. Microbiol. Biotechnol.">
        <title>The complete genomic sequence of Streptomyces spectabilis NRRL-2792 and identification of secondary metabolite biosynthetic gene clusters.</title>
        <authorList>
            <person name="Sinha A."/>
            <person name="Phillips-Salemka S."/>
            <person name="Niraula T.A."/>
            <person name="Short K.A."/>
            <person name="Niraula N.P."/>
        </authorList>
    </citation>
    <scope>NUCLEOTIDE SEQUENCE [LARGE SCALE GENOMIC DNA]</scope>
    <source>
        <strain evidence="1 2">NRRL 2792</strain>
    </source>
</reference>
<name>A0A516RF76_STRST</name>
<accession>A0A516RF76</accession>